<sequence>MQLPIKAIWVFHTAARAGSVARAAEQLSVTPSAVSQQIQALEVQLGVTLVNRVGRGLALTEAGERYFAMIGDELERVAEATSIIRGQRAITSLKVRATPTLSNKWLLPRLGRFLDTHPELEVRLDGTNEPTDFNRELVDVEIRHGDGRWPGLFVEGLGPENFVPVCAPSLAAPASLTPEQVMQFRLIRSVKSQAQWPRWLSDAGVQHDFDWKAVLFDRSHMAIDAACDGMGIALESNLMMWRELRDGLLVNPVRGAPGIRLTTQWIVCPTDHLRLKRVRVFLDWLREEYRRWSETEAILP</sequence>
<dbReference type="GO" id="GO:0006351">
    <property type="term" value="P:DNA-templated transcription"/>
    <property type="evidence" value="ECO:0007669"/>
    <property type="project" value="TreeGrafter"/>
</dbReference>
<keyword evidence="7" id="KW-1185">Reference proteome</keyword>
<dbReference type="Pfam" id="PF00126">
    <property type="entry name" value="HTH_1"/>
    <property type="match status" value="1"/>
</dbReference>
<dbReference type="SUPFAM" id="SSF46785">
    <property type="entry name" value="Winged helix' DNA-binding domain"/>
    <property type="match status" value="1"/>
</dbReference>
<dbReference type="Gene3D" id="3.40.190.10">
    <property type="entry name" value="Periplasmic binding protein-like II"/>
    <property type="match status" value="2"/>
</dbReference>
<dbReference type="OrthoDB" id="5526340at2"/>
<evidence type="ECO:0000256" key="3">
    <source>
        <dbReference type="ARBA" id="ARBA00023125"/>
    </source>
</evidence>
<dbReference type="PANTHER" id="PTHR30537">
    <property type="entry name" value="HTH-TYPE TRANSCRIPTIONAL REGULATOR"/>
    <property type="match status" value="1"/>
</dbReference>
<proteinExistence type="inferred from homology"/>
<dbReference type="SUPFAM" id="SSF53850">
    <property type="entry name" value="Periplasmic binding protein-like II"/>
    <property type="match status" value="1"/>
</dbReference>
<evidence type="ECO:0000313" key="7">
    <source>
        <dbReference type="Proteomes" id="UP000598196"/>
    </source>
</evidence>
<evidence type="ECO:0000259" key="5">
    <source>
        <dbReference type="PROSITE" id="PS50931"/>
    </source>
</evidence>
<reference evidence="6 7" key="1">
    <citation type="journal article" date="2014" name="Int. J. Syst. Evol. Microbiol.">
        <title>Complete genome sequence of Corynebacterium casei LMG S-19264T (=DSM 44701T), isolated from a smear-ripened cheese.</title>
        <authorList>
            <consortium name="US DOE Joint Genome Institute (JGI-PGF)"/>
            <person name="Walter F."/>
            <person name="Albersmeier A."/>
            <person name="Kalinowski J."/>
            <person name="Ruckert C."/>
        </authorList>
    </citation>
    <scope>NUCLEOTIDE SEQUENCE [LARGE SCALE GENOMIC DNA]</scope>
    <source>
        <strain evidence="6 7">CGMCC 1.7029</strain>
    </source>
</reference>
<feature type="domain" description="HTH lysR-type" evidence="5">
    <location>
        <begin position="3"/>
        <end position="60"/>
    </location>
</feature>
<evidence type="ECO:0000313" key="6">
    <source>
        <dbReference type="EMBL" id="GGO38580.1"/>
    </source>
</evidence>
<evidence type="ECO:0000256" key="2">
    <source>
        <dbReference type="ARBA" id="ARBA00023015"/>
    </source>
</evidence>
<dbReference type="InterPro" id="IPR036388">
    <property type="entry name" value="WH-like_DNA-bd_sf"/>
</dbReference>
<dbReference type="InterPro" id="IPR005119">
    <property type="entry name" value="LysR_subst-bd"/>
</dbReference>
<dbReference type="PRINTS" id="PR00039">
    <property type="entry name" value="HTHLYSR"/>
</dbReference>
<evidence type="ECO:0000256" key="4">
    <source>
        <dbReference type="ARBA" id="ARBA00023163"/>
    </source>
</evidence>
<evidence type="ECO:0000256" key="1">
    <source>
        <dbReference type="ARBA" id="ARBA00009437"/>
    </source>
</evidence>
<dbReference type="Pfam" id="PF03466">
    <property type="entry name" value="LysR_substrate"/>
    <property type="match status" value="1"/>
</dbReference>
<protein>
    <submittedName>
        <fullName evidence="6">LysR family transcriptional regulator</fullName>
    </submittedName>
</protein>
<dbReference type="InterPro" id="IPR036390">
    <property type="entry name" value="WH_DNA-bd_sf"/>
</dbReference>
<gene>
    <name evidence="6" type="ORF">GCM10010991_36080</name>
</gene>
<dbReference type="CDD" id="cd08432">
    <property type="entry name" value="PBP2_GcdR_TrpI_HvrB_AmpR_like"/>
    <property type="match status" value="1"/>
</dbReference>
<dbReference type="PANTHER" id="PTHR30537:SF26">
    <property type="entry name" value="GLYCINE CLEAVAGE SYSTEM TRANSCRIPTIONAL ACTIVATOR"/>
    <property type="match status" value="1"/>
</dbReference>
<dbReference type="GO" id="GO:0003700">
    <property type="term" value="F:DNA-binding transcription factor activity"/>
    <property type="evidence" value="ECO:0007669"/>
    <property type="project" value="InterPro"/>
</dbReference>
<dbReference type="InterPro" id="IPR000847">
    <property type="entry name" value="LysR_HTH_N"/>
</dbReference>
<dbReference type="PROSITE" id="PS50931">
    <property type="entry name" value="HTH_LYSR"/>
    <property type="match status" value="1"/>
</dbReference>
<keyword evidence="4" id="KW-0804">Transcription</keyword>
<comment type="similarity">
    <text evidence="1">Belongs to the LysR transcriptional regulatory family.</text>
</comment>
<dbReference type="GO" id="GO:0043565">
    <property type="term" value="F:sequence-specific DNA binding"/>
    <property type="evidence" value="ECO:0007669"/>
    <property type="project" value="TreeGrafter"/>
</dbReference>
<dbReference type="Gene3D" id="1.10.10.10">
    <property type="entry name" value="Winged helix-like DNA-binding domain superfamily/Winged helix DNA-binding domain"/>
    <property type="match status" value="1"/>
</dbReference>
<name>A0A917YMI8_9RHOB</name>
<accession>A0A917YMI8</accession>
<dbReference type="EMBL" id="BMLP01000013">
    <property type="protein sequence ID" value="GGO38580.1"/>
    <property type="molecule type" value="Genomic_DNA"/>
</dbReference>
<comment type="caution">
    <text evidence="6">The sequence shown here is derived from an EMBL/GenBank/DDBJ whole genome shotgun (WGS) entry which is preliminary data.</text>
</comment>
<dbReference type="FunFam" id="1.10.10.10:FF:000001">
    <property type="entry name" value="LysR family transcriptional regulator"/>
    <property type="match status" value="1"/>
</dbReference>
<dbReference type="Proteomes" id="UP000598196">
    <property type="component" value="Unassembled WGS sequence"/>
</dbReference>
<dbReference type="InterPro" id="IPR058163">
    <property type="entry name" value="LysR-type_TF_proteobact-type"/>
</dbReference>
<keyword evidence="2" id="KW-0805">Transcription regulation</keyword>
<organism evidence="6 7">
    <name type="scientific">Gemmobacter aquaticus</name>
    <dbReference type="NCBI Taxonomy" id="490185"/>
    <lineage>
        <taxon>Bacteria</taxon>
        <taxon>Pseudomonadati</taxon>
        <taxon>Pseudomonadota</taxon>
        <taxon>Alphaproteobacteria</taxon>
        <taxon>Rhodobacterales</taxon>
        <taxon>Paracoccaceae</taxon>
        <taxon>Gemmobacter</taxon>
    </lineage>
</organism>
<dbReference type="AlphaFoldDB" id="A0A917YMI8"/>
<keyword evidence="3" id="KW-0238">DNA-binding</keyword>